<feature type="non-terminal residue" evidence="1">
    <location>
        <position position="1"/>
    </location>
</feature>
<reference evidence="1" key="1">
    <citation type="submission" date="2024-10" db="EMBL/GenBank/DDBJ databases">
        <authorList>
            <person name="Ryan C."/>
        </authorList>
    </citation>
    <scope>NUCLEOTIDE SEQUENCE [LARGE SCALE GENOMIC DNA]</scope>
</reference>
<name>A0ABC8W9T1_9POAL</name>
<protein>
    <submittedName>
        <fullName evidence="1">Uncharacterized protein</fullName>
    </submittedName>
</protein>
<keyword evidence="2" id="KW-1185">Reference proteome</keyword>
<dbReference type="Proteomes" id="UP001497457">
    <property type="component" value="Chromosome 12b"/>
</dbReference>
<dbReference type="AlphaFoldDB" id="A0ABC8W9T1"/>
<organism evidence="1 2">
    <name type="scientific">Urochloa decumbens</name>
    <dbReference type="NCBI Taxonomy" id="240449"/>
    <lineage>
        <taxon>Eukaryota</taxon>
        <taxon>Viridiplantae</taxon>
        <taxon>Streptophyta</taxon>
        <taxon>Embryophyta</taxon>
        <taxon>Tracheophyta</taxon>
        <taxon>Spermatophyta</taxon>
        <taxon>Magnoliopsida</taxon>
        <taxon>Liliopsida</taxon>
        <taxon>Poales</taxon>
        <taxon>Poaceae</taxon>
        <taxon>PACMAD clade</taxon>
        <taxon>Panicoideae</taxon>
        <taxon>Panicodae</taxon>
        <taxon>Paniceae</taxon>
        <taxon>Melinidinae</taxon>
        <taxon>Urochloa</taxon>
    </lineage>
</organism>
<feature type="non-terminal residue" evidence="1">
    <location>
        <position position="366"/>
    </location>
</feature>
<gene>
    <name evidence="1" type="ORF">URODEC1_LOCUS11475</name>
</gene>
<sequence>MAAAALHRSPAMLLRLRHRHRLLLPDPARFISSRAESLLRLWSATANASSPPAAPPLPLSTGSTAPSMHTQCPPSPPSAPYIGSCDFLLSPRPTLSPRSILPQRLPDGLALLAAVEAGTGSPTLPTPSGLPHHPYQTGSKEGHGAIPVRGEGVNVMRIKAVSNQKRRQGFHSQCSQKRFMSAECKRSPVAHLLNLDEADVLKEEWVGPIKFLKEFSPLKDSRSNPLNLEIPGFADKPHLHFSETGATFFHCLIFLALINNNAGYCVKDSFTKDNILVCPNLKQVRFKTVQRTSLNPKSRDSNRASSYAAAADLMQELLEEVCGSDVMAHLSIEAMDLFNKLVVPSNERLIIYHPSLLSVVAWASLC</sequence>
<dbReference type="EMBL" id="OZ075122">
    <property type="protein sequence ID" value="CAL4905093.1"/>
    <property type="molecule type" value="Genomic_DNA"/>
</dbReference>
<evidence type="ECO:0000313" key="2">
    <source>
        <dbReference type="Proteomes" id="UP001497457"/>
    </source>
</evidence>
<accession>A0ABC8W9T1</accession>
<evidence type="ECO:0000313" key="1">
    <source>
        <dbReference type="EMBL" id="CAL4905093.1"/>
    </source>
</evidence>
<proteinExistence type="predicted"/>